<sequence>MIFSMVLLEEVTVHAISSVKKRTAPGPDREDLKERRAEVLAEAAEPDLSIRNARRNFANFNTKMTALRPLSTESNAFFQVFGSDPVGPGCCSLLHRRDGVSDLGRENRGNDVSILRKMAWGQVDHGSWLSKRSE</sequence>
<evidence type="ECO:0000313" key="2">
    <source>
        <dbReference type="Proteomes" id="UP000050761"/>
    </source>
</evidence>
<gene>
    <name evidence="1" type="ORF">HPBE_LOCUS3576</name>
</gene>
<protein>
    <submittedName>
        <fullName evidence="1 3">Uncharacterized protein</fullName>
    </submittedName>
</protein>
<evidence type="ECO:0000313" key="1">
    <source>
        <dbReference type="EMBL" id="VDO37412.1"/>
    </source>
</evidence>
<dbReference type="WBParaSite" id="HPBE_0000357501-mRNA-1">
    <property type="protein sequence ID" value="HPBE_0000357501-mRNA-1"/>
    <property type="gene ID" value="HPBE_0000357501"/>
</dbReference>
<name>A0A183FBN3_HELPZ</name>
<keyword evidence="2" id="KW-1185">Reference proteome</keyword>
<evidence type="ECO:0000313" key="3">
    <source>
        <dbReference type="WBParaSite" id="HPBE_0000357501-mRNA-1"/>
    </source>
</evidence>
<accession>A0A183FBN3</accession>
<organism evidence="2 3">
    <name type="scientific">Heligmosomoides polygyrus</name>
    <name type="common">Parasitic roundworm</name>
    <dbReference type="NCBI Taxonomy" id="6339"/>
    <lineage>
        <taxon>Eukaryota</taxon>
        <taxon>Metazoa</taxon>
        <taxon>Ecdysozoa</taxon>
        <taxon>Nematoda</taxon>
        <taxon>Chromadorea</taxon>
        <taxon>Rhabditida</taxon>
        <taxon>Rhabditina</taxon>
        <taxon>Rhabditomorpha</taxon>
        <taxon>Strongyloidea</taxon>
        <taxon>Heligmosomidae</taxon>
        <taxon>Heligmosomoides</taxon>
    </lineage>
</organism>
<accession>A0A3P7Y8Y9</accession>
<proteinExistence type="predicted"/>
<reference evidence="1 2" key="1">
    <citation type="submission" date="2018-11" db="EMBL/GenBank/DDBJ databases">
        <authorList>
            <consortium name="Pathogen Informatics"/>
        </authorList>
    </citation>
    <scope>NUCLEOTIDE SEQUENCE [LARGE SCALE GENOMIC DNA]</scope>
</reference>
<dbReference type="AlphaFoldDB" id="A0A183FBN3"/>
<dbReference type="EMBL" id="UZAH01010714">
    <property type="protein sequence ID" value="VDO37412.1"/>
    <property type="molecule type" value="Genomic_DNA"/>
</dbReference>
<dbReference type="Proteomes" id="UP000050761">
    <property type="component" value="Unassembled WGS sequence"/>
</dbReference>
<reference evidence="3" key="2">
    <citation type="submission" date="2019-09" db="UniProtKB">
        <authorList>
            <consortium name="WormBaseParasite"/>
        </authorList>
    </citation>
    <scope>IDENTIFICATION</scope>
</reference>